<dbReference type="FunFam" id="3.10.120.10:FF:000003">
    <property type="entry name" value="membrane-associated progesterone receptor component 1"/>
    <property type="match status" value="1"/>
</dbReference>
<dbReference type="Gene3D" id="3.10.120.10">
    <property type="entry name" value="Cytochrome b5-like heme/steroid binding domain"/>
    <property type="match status" value="1"/>
</dbReference>
<sequence length="171" mass="18407">MTWLDTLTSTPVLIAGALGISAAVYAKRQSASPVTPAPVQSTSRTAQSTMEQKKDGSVMSPPAANLELPKDDPISVAELRQYDGTDPSKPIYVAIKGRVFDVSHKKEMYGKGTGYNVFAGKDASKGLGMSSLDPKDAVADYSGLNEAQMKTLDQWESFFEKRYNIVGKVVP</sequence>
<protein>
    <submittedName>
        <fullName evidence="4">Cytochrome b5</fullName>
    </submittedName>
</protein>
<dbReference type="SMART" id="SM01117">
    <property type="entry name" value="Cyt-b5"/>
    <property type="match status" value="1"/>
</dbReference>
<evidence type="ECO:0000259" key="3">
    <source>
        <dbReference type="SMART" id="SM01117"/>
    </source>
</evidence>
<dbReference type="PANTHER" id="PTHR10281">
    <property type="entry name" value="MEMBRANE-ASSOCIATED PROGESTERONE RECEPTOR COMPONENT-RELATED"/>
    <property type="match status" value="1"/>
</dbReference>
<dbReference type="EMBL" id="JAODAN010000003">
    <property type="protein sequence ID" value="KAK1925462.1"/>
    <property type="molecule type" value="Genomic_DNA"/>
</dbReference>
<dbReference type="GO" id="GO:0005783">
    <property type="term" value="C:endoplasmic reticulum"/>
    <property type="evidence" value="ECO:0007669"/>
    <property type="project" value="TreeGrafter"/>
</dbReference>
<dbReference type="Pfam" id="PF00173">
    <property type="entry name" value="Cyt-b5"/>
    <property type="match status" value="1"/>
</dbReference>
<feature type="region of interest" description="Disordered" evidence="2">
    <location>
        <begin position="31"/>
        <end position="71"/>
    </location>
</feature>
<dbReference type="PANTHER" id="PTHR10281:SF115">
    <property type="entry name" value="BINDING PROTEIN, PUTATIVE (AFU_ORTHOLOGUE AFUA_4G06240)-RELATED"/>
    <property type="match status" value="1"/>
</dbReference>
<dbReference type="Proteomes" id="UP001182556">
    <property type="component" value="Unassembled WGS sequence"/>
</dbReference>
<feature type="compositionally biased region" description="Polar residues" evidence="2">
    <location>
        <begin position="31"/>
        <end position="50"/>
    </location>
</feature>
<dbReference type="SUPFAM" id="SSF55856">
    <property type="entry name" value="Cytochrome b5-like heme/steroid binding domain"/>
    <property type="match status" value="1"/>
</dbReference>
<dbReference type="InterPro" id="IPR001199">
    <property type="entry name" value="Cyt_B5-like_heme/steroid-bd"/>
</dbReference>
<organism evidence="4 5">
    <name type="scientific">Papiliotrema laurentii</name>
    <name type="common">Cryptococcus laurentii</name>
    <dbReference type="NCBI Taxonomy" id="5418"/>
    <lineage>
        <taxon>Eukaryota</taxon>
        <taxon>Fungi</taxon>
        <taxon>Dikarya</taxon>
        <taxon>Basidiomycota</taxon>
        <taxon>Agaricomycotina</taxon>
        <taxon>Tremellomycetes</taxon>
        <taxon>Tremellales</taxon>
        <taxon>Rhynchogastremaceae</taxon>
        <taxon>Papiliotrema</taxon>
    </lineage>
</organism>
<evidence type="ECO:0000313" key="4">
    <source>
        <dbReference type="EMBL" id="KAK1925462.1"/>
    </source>
</evidence>
<keyword evidence="5" id="KW-1185">Reference proteome</keyword>
<evidence type="ECO:0000313" key="5">
    <source>
        <dbReference type="Proteomes" id="UP001182556"/>
    </source>
</evidence>
<reference evidence="4" key="1">
    <citation type="submission" date="2023-02" db="EMBL/GenBank/DDBJ databases">
        <title>Identification and recombinant expression of a fungal hydrolase from Papiliotrema laurentii that hydrolyzes apple cutin and clears colloidal polyester polyurethane.</title>
        <authorList>
            <consortium name="DOE Joint Genome Institute"/>
            <person name="Roman V.A."/>
            <person name="Bojanowski C."/>
            <person name="Crable B.R."/>
            <person name="Wagner D.N."/>
            <person name="Hung C.S."/>
            <person name="Nadeau L.J."/>
            <person name="Schratz L."/>
            <person name="Haridas S."/>
            <person name="Pangilinan J."/>
            <person name="Lipzen A."/>
            <person name="Na H."/>
            <person name="Yan M."/>
            <person name="Ng V."/>
            <person name="Grigoriev I.V."/>
            <person name="Spatafora J.W."/>
            <person name="Barlow D."/>
            <person name="Biffinger J."/>
            <person name="Kelley-Loughnane N."/>
            <person name="Varaljay V.A."/>
            <person name="Crookes-Goodson W.J."/>
        </authorList>
    </citation>
    <scope>NUCLEOTIDE SEQUENCE</scope>
    <source>
        <strain evidence="4">5307AH</strain>
    </source>
</reference>
<comment type="similarity">
    <text evidence="1">Belongs to the cytochrome b5 family. MAPR subfamily.</text>
</comment>
<feature type="domain" description="Cytochrome b5 heme-binding" evidence="3">
    <location>
        <begin position="74"/>
        <end position="170"/>
    </location>
</feature>
<name>A0AAD9L7F2_PAPLA</name>
<evidence type="ECO:0000256" key="2">
    <source>
        <dbReference type="SAM" id="MobiDB-lite"/>
    </source>
</evidence>
<gene>
    <name evidence="4" type="ORF">DB88DRAFT_484024</name>
</gene>
<dbReference type="GO" id="GO:0020037">
    <property type="term" value="F:heme binding"/>
    <property type="evidence" value="ECO:0007669"/>
    <property type="project" value="UniProtKB-ARBA"/>
</dbReference>
<dbReference type="InterPro" id="IPR050577">
    <property type="entry name" value="MAPR/NEUFC/NENF-like"/>
</dbReference>
<accession>A0AAD9L7F2</accession>
<comment type="caution">
    <text evidence="4">The sequence shown here is derived from an EMBL/GenBank/DDBJ whole genome shotgun (WGS) entry which is preliminary data.</text>
</comment>
<dbReference type="AlphaFoldDB" id="A0AAD9L7F2"/>
<dbReference type="GO" id="GO:0016020">
    <property type="term" value="C:membrane"/>
    <property type="evidence" value="ECO:0007669"/>
    <property type="project" value="TreeGrafter"/>
</dbReference>
<proteinExistence type="inferred from homology"/>
<dbReference type="InterPro" id="IPR036400">
    <property type="entry name" value="Cyt_B5-like_heme/steroid_sf"/>
</dbReference>
<evidence type="ECO:0000256" key="1">
    <source>
        <dbReference type="ARBA" id="ARBA00038357"/>
    </source>
</evidence>